<comment type="caution">
    <text evidence="2">The sequence shown here is derived from an EMBL/GenBank/DDBJ whole genome shotgun (WGS) entry which is preliminary data.</text>
</comment>
<evidence type="ECO:0000313" key="3">
    <source>
        <dbReference type="Proteomes" id="UP001152747"/>
    </source>
</evidence>
<keyword evidence="1" id="KW-0732">Signal</keyword>
<reference evidence="2" key="1">
    <citation type="submission" date="2022-11" db="EMBL/GenBank/DDBJ databases">
        <authorList>
            <person name="Kikuchi T."/>
        </authorList>
    </citation>
    <scope>NUCLEOTIDE SEQUENCE</scope>
    <source>
        <strain evidence="2">PS1010</strain>
    </source>
</reference>
<evidence type="ECO:0008006" key="4">
    <source>
        <dbReference type="Google" id="ProtNLM"/>
    </source>
</evidence>
<dbReference type="EMBL" id="CANHGI010000005">
    <property type="protein sequence ID" value="CAI5450780.1"/>
    <property type="molecule type" value="Genomic_DNA"/>
</dbReference>
<protein>
    <recommendedName>
        <fullName evidence="4">Spermine synthase</fullName>
    </recommendedName>
</protein>
<dbReference type="CDD" id="cd02440">
    <property type="entry name" value="AdoMet_MTases"/>
    <property type="match status" value="1"/>
</dbReference>
<evidence type="ECO:0000256" key="1">
    <source>
        <dbReference type="SAM" id="SignalP"/>
    </source>
</evidence>
<dbReference type="SUPFAM" id="SSF53335">
    <property type="entry name" value="S-adenosyl-L-methionine-dependent methyltransferases"/>
    <property type="match status" value="1"/>
</dbReference>
<organism evidence="2 3">
    <name type="scientific">Caenorhabditis angaria</name>
    <dbReference type="NCBI Taxonomy" id="860376"/>
    <lineage>
        <taxon>Eukaryota</taxon>
        <taxon>Metazoa</taxon>
        <taxon>Ecdysozoa</taxon>
        <taxon>Nematoda</taxon>
        <taxon>Chromadorea</taxon>
        <taxon>Rhabditida</taxon>
        <taxon>Rhabditina</taxon>
        <taxon>Rhabditomorpha</taxon>
        <taxon>Rhabditoidea</taxon>
        <taxon>Rhabditidae</taxon>
        <taxon>Peloderinae</taxon>
        <taxon>Caenorhabditis</taxon>
    </lineage>
</organism>
<sequence length="325" mass="36818">MVKLHLSKFLTIFIVLTIVLILIAICNQDDAPVHVKPPEHIWELAKMANFGGKDGTRVLQKFGEKEEVFVVDVLQNDVIFRAVLLNKKFIGDFIGNAALKPPIFNGSLPTAIWELDHGRILPGTLHESQLIQIYKSGILPFSKSFEGNALVFGVGTGAVFMYLQYHFTEMTITGVKLSKEKIAVAEKWFDFSPTRGNNLYVQDIAEFLNDEKEENNKYDMIIADVGIGFDCPPDSLITEEFLKNLRKNMKPTGVISINLLRLGVPNLLQKYEEIRNKFAKYFESCEIFKINSLTNAILTCFCSKKLEKSRDPTNFLRSIGIKTKF</sequence>
<name>A0A9P1IT47_9PELO</name>
<gene>
    <name evidence="2" type="ORF">CAMP_LOCUS13417</name>
</gene>
<accession>A0A9P1IT47</accession>
<dbReference type="InterPro" id="IPR029063">
    <property type="entry name" value="SAM-dependent_MTases_sf"/>
</dbReference>
<keyword evidence="3" id="KW-1185">Reference proteome</keyword>
<dbReference type="OrthoDB" id="2016285at2759"/>
<dbReference type="AlphaFoldDB" id="A0A9P1IT47"/>
<dbReference type="Proteomes" id="UP001152747">
    <property type="component" value="Unassembled WGS sequence"/>
</dbReference>
<feature type="chain" id="PRO_5040292810" description="Spermine synthase" evidence="1">
    <location>
        <begin position="29"/>
        <end position="325"/>
    </location>
</feature>
<proteinExistence type="predicted"/>
<evidence type="ECO:0000313" key="2">
    <source>
        <dbReference type="EMBL" id="CAI5450780.1"/>
    </source>
</evidence>
<dbReference type="Gene3D" id="3.40.50.150">
    <property type="entry name" value="Vaccinia Virus protein VP39"/>
    <property type="match status" value="1"/>
</dbReference>
<feature type="signal peptide" evidence="1">
    <location>
        <begin position="1"/>
        <end position="28"/>
    </location>
</feature>